<dbReference type="RefSeq" id="WP_316972883.1">
    <property type="nucleotide sequence ID" value="NZ_JAWIIJ010000003.1"/>
</dbReference>
<organism evidence="1 2">
    <name type="scientific">Marinobacter xestospongiae</name>
    <dbReference type="NCBI Taxonomy" id="994319"/>
    <lineage>
        <taxon>Bacteria</taxon>
        <taxon>Pseudomonadati</taxon>
        <taxon>Pseudomonadota</taxon>
        <taxon>Gammaproteobacteria</taxon>
        <taxon>Pseudomonadales</taxon>
        <taxon>Marinobacteraceae</taxon>
        <taxon>Marinobacter</taxon>
    </lineage>
</organism>
<gene>
    <name evidence="1" type="ORF">RYS15_05000</name>
</gene>
<comment type="caution">
    <text evidence="1">The sequence shown here is derived from an EMBL/GenBank/DDBJ whole genome shotgun (WGS) entry which is preliminary data.</text>
</comment>
<evidence type="ECO:0000313" key="1">
    <source>
        <dbReference type="EMBL" id="MDV2078027.1"/>
    </source>
</evidence>
<accession>A0ABU3VUS2</accession>
<dbReference type="InterPro" id="IPR013783">
    <property type="entry name" value="Ig-like_fold"/>
</dbReference>
<evidence type="ECO:0008006" key="3">
    <source>
        <dbReference type="Google" id="ProtNLM"/>
    </source>
</evidence>
<sequence>MSYSATSRNLLNWKFRVFLRVTCSVLLASAISGCEVMYGVVLMASCGFSSDLEIHPETLPAAIVGQPYRVDISASGKQAPIGEFYLSYGQLPVGLEFVFFDNSSGESTAAIEGVPSETGNFPIAVGARTYGTHCAGQTANNEYALEVTDK</sequence>
<evidence type="ECO:0000313" key="2">
    <source>
        <dbReference type="Proteomes" id="UP001269819"/>
    </source>
</evidence>
<protein>
    <recommendedName>
        <fullName evidence="3">Ig-like domain-containing protein</fullName>
    </recommendedName>
</protein>
<reference evidence="1 2" key="1">
    <citation type="submission" date="2023-10" db="EMBL/GenBank/DDBJ databases">
        <title>Characteristics and mechanism of a salt-tolerant marine origin heterotrophic nitrifying- aerobic denitrifying bacteria Marinobacter xestospongiae HN1.</title>
        <authorList>
            <person name="Qi R."/>
        </authorList>
    </citation>
    <scope>NUCLEOTIDE SEQUENCE [LARGE SCALE GENOMIC DNA]</scope>
    <source>
        <strain evidence="1 2">HN1</strain>
    </source>
</reference>
<dbReference type="EMBL" id="JAWIIJ010000003">
    <property type="protein sequence ID" value="MDV2078027.1"/>
    <property type="molecule type" value="Genomic_DNA"/>
</dbReference>
<dbReference type="Proteomes" id="UP001269819">
    <property type="component" value="Unassembled WGS sequence"/>
</dbReference>
<keyword evidence="2" id="KW-1185">Reference proteome</keyword>
<proteinExistence type="predicted"/>
<dbReference type="Gene3D" id="2.60.40.10">
    <property type="entry name" value="Immunoglobulins"/>
    <property type="match status" value="1"/>
</dbReference>
<name>A0ABU3VUS2_9GAMM</name>